<organism evidence="4 5">
    <name type="scientific">Cajanus cajan</name>
    <name type="common">Pigeon pea</name>
    <name type="synonym">Cajanus indicus</name>
    <dbReference type="NCBI Taxonomy" id="3821"/>
    <lineage>
        <taxon>Eukaryota</taxon>
        <taxon>Viridiplantae</taxon>
        <taxon>Streptophyta</taxon>
        <taxon>Embryophyta</taxon>
        <taxon>Tracheophyta</taxon>
        <taxon>Spermatophyta</taxon>
        <taxon>Magnoliopsida</taxon>
        <taxon>eudicotyledons</taxon>
        <taxon>Gunneridae</taxon>
        <taxon>Pentapetalae</taxon>
        <taxon>rosids</taxon>
        <taxon>fabids</taxon>
        <taxon>Fabales</taxon>
        <taxon>Fabaceae</taxon>
        <taxon>Papilionoideae</taxon>
        <taxon>50 kb inversion clade</taxon>
        <taxon>NPAAA clade</taxon>
        <taxon>indigoferoid/millettioid clade</taxon>
        <taxon>Phaseoleae</taxon>
        <taxon>Cajanus</taxon>
    </lineage>
</organism>
<dbReference type="Proteomes" id="UP000075243">
    <property type="component" value="Chromosome 1"/>
</dbReference>
<dbReference type="PROSITE" id="PS50994">
    <property type="entry name" value="INTEGRASE"/>
    <property type="match status" value="1"/>
</dbReference>
<dbReference type="InterPro" id="IPR012337">
    <property type="entry name" value="RNaseH-like_sf"/>
</dbReference>
<dbReference type="Pfam" id="PF25597">
    <property type="entry name" value="SH3_retrovirus"/>
    <property type="match status" value="1"/>
</dbReference>
<keyword evidence="5" id="KW-1185">Reference proteome</keyword>
<reference evidence="4 5" key="1">
    <citation type="journal article" date="2012" name="Nat. Biotechnol.">
        <title>Draft genome sequence of pigeonpea (Cajanus cajan), an orphan legume crop of resource-poor farmers.</title>
        <authorList>
            <person name="Varshney R.K."/>
            <person name="Chen W."/>
            <person name="Li Y."/>
            <person name="Bharti A.K."/>
            <person name="Saxena R.K."/>
            <person name="Schlueter J.A."/>
            <person name="Donoghue M.T."/>
            <person name="Azam S."/>
            <person name="Fan G."/>
            <person name="Whaley A.M."/>
            <person name="Farmer A.D."/>
            <person name="Sheridan J."/>
            <person name="Iwata A."/>
            <person name="Tuteja R."/>
            <person name="Penmetsa R.V."/>
            <person name="Wu W."/>
            <person name="Upadhyaya H.D."/>
            <person name="Yang S.P."/>
            <person name="Shah T."/>
            <person name="Saxena K.B."/>
            <person name="Michael T."/>
            <person name="McCombie W.R."/>
            <person name="Yang B."/>
            <person name="Zhang G."/>
            <person name="Yang H."/>
            <person name="Wang J."/>
            <person name="Spillane C."/>
            <person name="Cook D.R."/>
            <person name="May G.D."/>
            <person name="Xu X."/>
            <person name="Jackson S.A."/>
        </authorList>
    </citation>
    <scope>NUCLEOTIDE SEQUENCE [LARGE SCALE GENOMIC DNA]</scope>
    <source>
        <strain evidence="5">cv. Asha</strain>
    </source>
</reference>
<dbReference type="GO" id="GO:0015074">
    <property type="term" value="P:DNA integration"/>
    <property type="evidence" value="ECO:0007669"/>
    <property type="project" value="InterPro"/>
</dbReference>
<dbReference type="SUPFAM" id="SSF56672">
    <property type="entry name" value="DNA/RNA polymerases"/>
    <property type="match status" value="1"/>
</dbReference>
<gene>
    <name evidence="4" type="ORF">KK1_019911</name>
</gene>
<dbReference type="GO" id="GO:0016787">
    <property type="term" value="F:hydrolase activity"/>
    <property type="evidence" value="ECO:0007669"/>
    <property type="project" value="UniProtKB-KW"/>
</dbReference>
<dbReference type="Pfam" id="PF00665">
    <property type="entry name" value="rve"/>
    <property type="match status" value="1"/>
</dbReference>
<accession>A0A151U8R9</accession>
<dbReference type="AlphaFoldDB" id="A0A151U8R9"/>
<evidence type="ECO:0000256" key="1">
    <source>
        <dbReference type="ARBA" id="ARBA00022723"/>
    </source>
</evidence>
<dbReference type="Pfam" id="PF07727">
    <property type="entry name" value="RVT_2"/>
    <property type="match status" value="1"/>
</dbReference>
<dbReference type="PANTHER" id="PTHR42648:SF31">
    <property type="entry name" value="RNA-DIRECTED DNA POLYMERASE"/>
    <property type="match status" value="1"/>
</dbReference>
<feature type="domain" description="Integrase catalytic" evidence="3">
    <location>
        <begin position="83"/>
        <end position="207"/>
    </location>
</feature>
<proteinExistence type="predicted"/>
<keyword evidence="2" id="KW-0378">Hydrolase</keyword>
<dbReference type="InterPro" id="IPR025724">
    <property type="entry name" value="GAG-pre-integrase_dom"/>
</dbReference>
<dbReference type="SUPFAM" id="SSF53098">
    <property type="entry name" value="Ribonuclease H-like"/>
    <property type="match status" value="1"/>
</dbReference>
<dbReference type="InterPro" id="IPR043502">
    <property type="entry name" value="DNA/RNA_pol_sf"/>
</dbReference>
<dbReference type="InterPro" id="IPR013103">
    <property type="entry name" value="RVT_2"/>
</dbReference>
<dbReference type="GO" id="GO:0003676">
    <property type="term" value="F:nucleic acid binding"/>
    <property type="evidence" value="ECO:0007669"/>
    <property type="project" value="InterPro"/>
</dbReference>
<dbReference type="InterPro" id="IPR036397">
    <property type="entry name" value="RNaseH_sf"/>
</dbReference>
<keyword evidence="1" id="KW-0479">Metal-binding</keyword>
<dbReference type="InterPro" id="IPR039537">
    <property type="entry name" value="Retrotran_Ty1/copia-like"/>
</dbReference>
<dbReference type="GO" id="GO:0046872">
    <property type="term" value="F:metal ion binding"/>
    <property type="evidence" value="ECO:0007669"/>
    <property type="project" value="UniProtKB-KW"/>
</dbReference>
<dbReference type="Pfam" id="PF13976">
    <property type="entry name" value="gag_pre-integrs"/>
    <property type="match status" value="1"/>
</dbReference>
<dbReference type="PANTHER" id="PTHR42648">
    <property type="entry name" value="TRANSPOSASE, PUTATIVE-RELATED"/>
    <property type="match status" value="1"/>
</dbReference>
<dbReference type="Gene3D" id="3.30.420.10">
    <property type="entry name" value="Ribonuclease H-like superfamily/Ribonuclease H"/>
    <property type="match status" value="1"/>
</dbReference>
<dbReference type="InterPro" id="IPR057670">
    <property type="entry name" value="SH3_retrovirus"/>
</dbReference>
<sequence length="558" mass="64319">MTQVKIGIVDVKDRLYHLTPNHIIPHSIYSSVIQPKCNEVPIDLWNFCMGHLSFKRLQLMQSCYPFLYSNKNFTCNTCHYAKQKKLPFTSSHSHASHSFDLLHIDIWGPCSKVSMHGHRYFLMIVDDHSRFTWIYLMHTKSETRTHIANFVAYVETQFDKKIKTIHTDNGYEFLMHNFFSSKGIIHQTSCVETPEQNGIVERKYQHLLSVTRALLFQSIFLQNFWCFNVSTLRVFGCLCYISTLKAHRQKLDPQAHPCVFLGFKPHTKGYLVFDLHTHTFTVSCNILFYENQFPYPSLNIDITTFFSPFPLPFSYDNTYIEPTSLLPTNTSLSPPALTSTDSSSSPTTNTTSLLDLHHSTRIRQPPSYLQDYHSALTSTTVIPLSGILYPIHYIFSYSCLSPSYHHFIMFISSNTEPTSYAEASRHDCWVKAMQAELLGLQMNQTWILTTLPPHKIAIGCHWVYKVKYKSNGSIERHKAHLVAKGYTQREGLDFLDTFSPVAKLTTVRLLLALAAINNWHLKKLDVNNAFLHGELHEEVYMQVPVENSVEVLLFIIID</sequence>
<dbReference type="Gramene" id="C.cajan_19350.t">
    <property type="protein sequence ID" value="C.cajan_19350.t"/>
    <property type="gene ID" value="C.cajan_19350"/>
</dbReference>
<dbReference type="EMBL" id="CM003603">
    <property type="protein sequence ID" value="KYP75714.1"/>
    <property type="molecule type" value="Genomic_DNA"/>
</dbReference>
<name>A0A151U8R9_CAJCA</name>
<evidence type="ECO:0000259" key="3">
    <source>
        <dbReference type="PROSITE" id="PS50994"/>
    </source>
</evidence>
<dbReference type="InterPro" id="IPR001584">
    <property type="entry name" value="Integrase_cat-core"/>
</dbReference>
<evidence type="ECO:0000313" key="4">
    <source>
        <dbReference type="EMBL" id="KYP75714.1"/>
    </source>
</evidence>
<dbReference type="OMA" id="TENCIMS"/>
<evidence type="ECO:0000256" key="2">
    <source>
        <dbReference type="ARBA" id="ARBA00022801"/>
    </source>
</evidence>
<evidence type="ECO:0000313" key="5">
    <source>
        <dbReference type="Proteomes" id="UP000075243"/>
    </source>
</evidence>
<protein>
    <submittedName>
        <fullName evidence="4">Retrovirus-related Pol polyprotein from transposon TNT 1-94</fullName>
    </submittedName>
</protein>